<evidence type="ECO:0000313" key="1">
    <source>
        <dbReference type="EMBL" id="PLW43846.1"/>
    </source>
</evidence>
<accession>A0A2N5V1S3</accession>
<name>A0A2N5V1S3_9BASI</name>
<sequence>MATELATSHFPKPAKGASPKLLYRIKVPHLLIQFRNTQLAQDTLDSGGARSSSSGGLFAISVSFLFYIFA</sequence>
<comment type="caution">
    <text evidence="1">The sequence shown here is derived from an EMBL/GenBank/DDBJ whole genome shotgun (WGS) entry which is preliminary data.</text>
</comment>
<evidence type="ECO:0000313" key="2">
    <source>
        <dbReference type="Proteomes" id="UP000235392"/>
    </source>
</evidence>
<dbReference type="AlphaFoldDB" id="A0A2N5V1S3"/>
<reference evidence="1 2" key="1">
    <citation type="submission" date="2017-11" db="EMBL/GenBank/DDBJ databases">
        <title>De novo assembly and phasing of dikaryotic genomes from two isolates of Puccinia coronata f. sp. avenae, the causal agent of oat crown rust.</title>
        <authorList>
            <person name="Miller M.E."/>
            <person name="Zhang Y."/>
            <person name="Omidvar V."/>
            <person name="Sperschneider J."/>
            <person name="Schwessinger B."/>
            <person name="Raley C."/>
            <person name="Palmer J.M."/>
            <person name="Garnica D."/>
            <person name="Upadhyaya N."/>
            <person name="Rathjen J."/>
            <person name="Taylor J.M."/>
            <person name="Park R.F."/>
            <person name="Dodds P.N."/>
            <person name="Hirsch C.D."/>
            <person name="Kianian S.F."/>
            <person name="Figueroa M."/>
        </authorList>
    </citation>
    <scope>NUCLEOTIDE SEQUENCE [LARGE SCALE GENOMIC DNA]</scope>
    <source>
        <strain evidence="1">12SD80</strain>
    </source>
</reference>
<protein>
    <submittedName>
        <fullName evidence="1">Uncharacterized protein</fullName>
    </submittedName>
</protein>
<organism evidence="1 2">
    <name type="scientific">Puccinia coronata f. sp. avenae</name>
    <dbReference type="NCBI Taxonomy" id="200324"/>
    <lineage>
        <taxon>Eukaryota</taxon>
        <taxon>Fungi</taxon>
        <taxon>Dikarya</taxon>
        <taxon>Basidiomycota</taxon>
        <taxon>Pucciniomycotina</taxon>
        <taxon>Pucciniomycetes</taxon>
        <taxon>Pucciniales</taxon>
        <taxon>Pucciniaceae</taxon>
        <taxon>Puccinia</taxon>
    </lineage>
</organism>
<dbReference type="Proteomes" id="UP000235392">
    <property type="component" value="Unassembled WGS sequence"/>
</dbReference>
<dbReference type="EMBL" id="PGCI01000063">
    <property type="protein sequence ID" value="PLW43846.1"/>
    <property type="molecule type" value="Genomic_DNA"/>
</dbReference>
<gene>
    <name evidence="1" type="ORF">PCASD_05797</name>
</gene>
<proteinExistence type="predicted"/>